<reference evidence="4" key="1">
    <citation type="submission" date="2012-11" db="EMBL/GenBank/DDBJ databases">
        <authorList>
            <person name="Lucero-Rivera Y.E."/>
            <person name="Tovar-Ramirez D."/>
        </authorList>
    </citation>
    <scope>NUCLEOTIDE SEQUENCE [LARGE SCALE GENOMIC DNA]</scope>
    <source>
        <strain evidence="4">Araruama</strain>
    </source>
</reference>
<sequence length="183" mass="21218">MMKKILFLIVFLLLLNPLHAEMTPGDISYYTEEYPPYNFSDNGMATGFATEILLKMFEKLNVNKTAKDIRVVPWARGFNDIQKKKNVCLYTMTRTDERVKKYGFRWVGPIINTGSVLFAQKSKNIKINSMEDVKNIVSVRSEMMLLNRPLSEWAILLMMLIALPVRCQSQKNIERSLSIMALW</sequence>
<dbReference type="Pfam" id="PF00497">
    <property type="entry name" value="SBP_bac_3"/>
    <property type="match status" value="1"/>
</dbReference>
<name>A0A1V1PIC5_9BACT</name>
<evidence type="ECO:0000259" key="2">
    <source>
        <dbReference type="Pfam" id="PF00497"/>
    </source>
</evidence>
<protein>
    <submittedName>
        <fullName evidence="3">Amino acid ABC transporter periplasmic protein</fullName>
    </submittedName>
</protein>
<evidence type="ECO:0000256" key="1">
    <source>
        <dbReference type="SAM" id="SignalP"/>
    </source>
</evidence>
<keyword evidence="1" id="KW-0732">Signal</keyword>
<dbReference type="InterPro" id="IPR001638">
    <property type="entry name" value="Solute-binding_3/MltF_N"/>
</dbReference>
<proteinExistence type="predicted"/>
<gene>
    <name evidence="3" type="ORF">OMM_00077</name>
</gene>
<dbReference type="Proteomes" id="UP000189670">
    <property type="component" value="Unassembled WGS sequence"/>
</dbReference>
<dbReference type="PANTHER" id="PTHR38834:SF3">
    <property type="entry name" value="SOLUTE-BINDING PROTEIN FAMILY 3_N-TERMINAL DOMAIN-CONTAINING PROTEIN"/>
    <property type="match status" value="1"/>
</dbReference>
<feature type="chain" id="PRO_5010693846" evidence="1">
    <location>
        <begin position="21"/>
        <end position="183"/>
    </location>
</feature>
<dbReference type="PANTHER" id="PTHR38834">
    <property type="entry name" value="PERIPLASMIC SUBSTRATE BINDING PROTEIN FAMILY 3"/>
    <property type="match status" value="1"/>
</dbReference>
<evidence type="ECO:0000313" key="3">
    <source>
        <dbReference type="EMBL" id="ETR74659.1"/>
    </source>
</evidence>
<accession>A0A1V1PIC5</accession>
<evidence type="ECO:0000313" key="4">
    <source>
        <dbReference type="Proteomes" id="UP000189670"/>
    </source>
</evidence>
<feature type="signal peptide" evidence="1">
    <location>
        <begin position="1"/>
        <end position="20"/>
    </location>
</feature>
<dbReference type="EMBL" id="ATBP01000002">
    <property type="protein sequence ID" value="ETR74659.1"/>
    <property type="molecule type" value="Genomic_DNA"/>
</dbReference>
<dbReference type="Gene3D" id="3.40.190.10">
    <property type="entry name" value="Periplasmic binding protein-like II"/>
    <property type="match status" value="1"/>
</dbReference>
<comment type="caution">
    <text evidence="3">The sequence shown here is derived from an EMBL/GenBank/DDBJ whole genome shotgun (WGS) entry which is preliminary data.</text>
</comment>
<dbReference type="AlphaFoldDB" id="A0A1V1PIC5"/>
<organism evidence="3 4">
    <name type="scientific">Candidatus Magnetoglobus multicellularis str. Araruama</name>
    <dbReference type="NCBI Taxonomy" id="890399"/>
    <lineage>
        <taxon>Bacteria</taxon>
        <taxon>Pseudomonadati</taxon>
        <taxon>Thermodesulfobacteriota</taxon>
        <taxon>Desulfobacteria</taxon>
        <taxon>Desulfobacterales</taxon>
        <taxon>Desulfobacteraceae</taxon>
        <taxon>Candidatus Magnetoglobus</taxon>
    </lineage>
</organism>
<feature type="domain" description="Solute-binding protein family 3/N-terminal" evidence="2">
    <location>
        <begin position="31"/>
        <end position="133"/>
    </location>
</feature>
<dbReference type="SUPFAM" id="SSF53850">
    <property type="entry name" value="Periplasmic binding protein-like II"/>
    <property type="match status" value="1"/>
</dbReference>